<keyword evidence="1" id="KW-0378">Hydrolase</keyword>
<dbReference type="InterPro" id="IPR000070">
    <property type="entry name" value="Pectinesterase_cat"/>
</dbReference>
<dbReference type="Proteomes" id="UP001386955">
    <property type="component" value="Unassembled WGS sequence"/>
</dbReference>
<proteinExistence type="predicted"/>
<dbReference type="AlphaFoldDB" id="A0AAN9XVQ4"/>
<dbReference type="Pfam" id="PF01095">
    <property type="entry name" value="Pectinesterase"/>
    <property type="match status" value="1"/>
</dbReference>
<keyword evidence="4" id="KW-1185">Reference proteome</keyword>
<feature type="domain" description="Pectinesterase catalytic" evidence="2">
    <location>
        <begin position="53"/>
        <end position="88"/>
    </location>
</feature>
<name>A0AAN9XVQ4_PSOTE</name>
<dbReference type="EMBL" id="JAYMYS010000001">
    <property type="protein sequence ID" value="KAK7411736.1"/>
    <property type="molecule type" value="Genomic_DNA"/>
</dbReference>
<evidence type="ECO:0000256" key="1">
    <source>
        <dbReference type="ARBA" id="ARBA00022801"/>
    </source>
</evidence>
<gene>
    <name evidence="3" type="ORF">VNO78_03174</name>
</gene>
<dbReference type="GO" id="GO:0042545">
    <property type="term" value="P:cell wall modification"/>
    <property type="evidence" value="ECO:0007669"/>
    <property type="project" value="InterPro"/>
</dbReference>
<evidence type="ECO:0000313" key="3">
    <source>
        <dbReference type="EMBL" id="KAK7411736.1"/>
    </source>
</evidence>
<organism evidence="3 4">
    <name type="scientific">Psophocarpus tetragonolobus</name>
    <name type="common">Winged bean</name>
    <name type="synonym">Dolichos tetragonolobus</name>
    <dbReference type="NCBI Taxonomy" id="3891"/>
    <lineage>
        <taxon>Eukaryota</taxon>
        <taxon>Viridiplantae</taxon>
        <taxon>Streptophyta</taxon>
        <taxon>Embryophyta</taxon>
        <taxon>Tracheophyta</taxon>
        <taxon>Spermatophyta</taxon>
        <taxon>Magnoliopsida</taxon>
        <taxon>eudicotyledons</taxon>
        <taxon>Gunneridae</taxon>
        <taxon>Pentapetalae</taxon>
        <taxon>rosids</taxon>
        <taxon>fabids</taxon>
        <taxon>Fabales</taxon>
        <taxon>Fabaceae</taxon>
        <taxon>Papilionoideae</taxon>
        <taxon>50 kb inversion clade</taxon>
        <taxon>NPAAA clade</taxon>
        <taxon>indigoferoid/millettioid clade</taxon>
        <taxon>Phaseoleae</taxon>
        <taxon>Psophocarpus</taxon>
    </lineage>
</organism>
<dbReference type="GO" id="GO:0030599">
    <property type="term" value="F:pectinesterase activity"/>
    <property type="evidence" value="ECO:0007669"/>
    <property type="project" value="InterPro"/>
</dbReference>
<evidence type="ECO:0000313" key="4">
    <source>
        <dbReference type="Proteomes" id="UP001386955"/>
    </source>
</evidence>
<sequence>MRTTSAIANLFCCNLGTSIHAWLTLIIGQERLIKPEEHNHSSKGNLSNLIIWWLERNGTLYLDTLYYDEYNNYGLGGKLDGRVKWPRALRERNPKTLLHLYQWTQHNRKCSSRQQEAVTSLLTLLFLTCIFAKLVELEIETPNNHYMEHAFFKSNADHLCHRQPVLLQPWDIYTCMVDPDVET</sequence>
<reference evidence="3 4" key="1">
    <citation type="submission" date="2024-01" db="EMBL/GenBank/DDBJ databases">
        <title>The genomes of 5 underutilized Papilionoideae crops provide insights into root nodulation and disease resistanc.</title>
        <authorList>
            <person name="Jiang F."/>
        </authorList>
    </citation>
    <scope>NUCLEOTIDE SEQUENCE [LARGE SCALE GENOMIC DNA]</scope>
    <source>
        <strain evidence="3">DUOXIRENSHENG_FW03</strain>
        <tissue evidence="3">Leaves</tissue>
    </source>
</reference>
<accession>A0AAN9XVQ4</accession>
<comment type="caution">
    <text evidence="3">The sequence shown here is derived from an EMBL/GenBank/DDBJ whole genome shotgun (WGS) entry which is preliminary data.</text>
</comment>
<protein>
    <recommendedName>
        <fullName evidence="2">Pectinesterase catalytic domain-containing protein</fullName>
    </recommendedName>
</protein>
<evidence type="ECO:0000259" key="2">
    <source>
        <dbReference type="Pfam" id="PF01095"/>
    </source>
</evidence>